<sequence>MEFETELFRGKIVCRFKGVEDAHTKTSSEFYRVKKCTFQVLVQGKFKEKVKVSDMLTGGEFDRAFENIPPRTLVFAGEQFFKLLTPGLSVDMLCDVPYYYAPLGSTLSVLAAHAEEDAPEPTAEIGEDTRRFGGRFATPKTIDERCAIFSDPSENEEYYFNTEDVYTMDYFQNVLLFDEYVLDVKVTQLPLARCLNGQPISFFGKHRDGRYAYSFEIWHECLLPKAPERTPIGTPWPQSDHRERPSPQQ</sequence>
<dbReference type="Gramene" id="ABO98462">
    <property type="protein sequence ID" value="ABO98462"/>
    <property type="gene ID" value="OSTLU_94888"/>
</dbReference>
<keyword evidence="4" id="KW-1185">Reference proteome</keyword>
<evidence type="ECO:0000256" key="1">
    <source>
        <dbReference type="SAM" id="MobiDB-lite"/>
    </source>
</evidence>
<protein>
    <recommendedName>
        <fullName evidence="2">Domain of unknown function at the cortex 1 domain-containing protein</fullName>
    </recommendedName>
</protein>
<gene>
    <name evidence="3" type="ORF">OSTLU_94888</name>
</gene>
<dbReference type="Pfam" id="PF08588">
    <property type="entry name" value="Duc1"/>
    <property type="match status" value="1"/>
</dbReference>
<feature type="compositionally biased region" description="Basic and acidic residues" evidence="1">
    <location>
        <begin position="239"/>
        <end position="249"/>
    </location>
</feature>
<dbReference type="GeneID" id="5004036"/>
<accession>A4S3X5</accession>
<dbReference type="OrthoDB" id="42898at2759"/>
<dbReference type="EMBL" id="CP000590">
    <property type="protein sequence ID" value="ABO98462.1"/>
    <property type="molecule type" value="Genomic_DNA"/>
</dbReference>
<dbReference type="InterPro" id="IPR013897">
    <property type="entry name" value="Duc1"/>
</dbReference>
<evidence type="ECO:0000259" key="2">
    <source>
        <dbReference type="Pfam" id="PF08588"/>
    </source>
</evidence>
<feature type="domain" description="Domain of unknown function at the cortex 1" evidence="2">
    <location>
        <begin position="2"/>
        <end position="218"/>
    </location>
</feature>
<dbReference type="Proteomes" id="UP000001568">
    <property type="component" value="Chromosome 10"/>
</dbReference>
<dbReference type="OMA" id="FEIWHEC"/>
<dbReference type="AlphaFoldDB" id="A4S3X5"/>
<feature type="region of interest" description="Disordered" evidence="1">
    <location>
        <begin position="229"/>
        <end position="249"/>
    </location>
</feature>
<evidence type="ECO:0000313" key="4">
    <source>
        <dbReference type="Proteomes" id="UP000001568"/>
    </source>
</evidence>
<dbReference type="RefSeq" id="XP_001420169.1">
    <property type="nucleotide sequence ID" value="XM_001420132.1"/>
</dbReference>
<name>A4S3X5_OSTLU</name>
<dbReference type="PANTHER" id="PTHR34826">
    <property type="entry name" value="UPF0590 PROTEIN C409.17C"/>
    <property type="match status" value="1"/>
</dbReference>
<evidence type="ECO:0000313" key="3">
    <source>
        <dbReference type="EMBL" id="ABO98462.1"/>
    </source>
</evidence>
<reference evidence="3 4" key="1">
    <citation type="journal article" date="2007" name="Proc. Natl. Acad. Sci. U.S.A.">
        <title>The tiny eukaryote Ostreococcus provides genomic insights into the paradox of plankton speciation.</title>
        <authorList>
            <person name="Palenik B."/>
            <person name="Grimwood J."/>
            <person name="Aerts A."/>
            <person name="Rouze P."/>
            <person name="Salamov A."/>
            <person name="Putnam N."/>
            <person name="Dupont C."/>
            <person name="Jorgensen R."/>
            <person name="Derelle E."/>
            <person name="Rombauts S."/>
            <person name="Zhou K."/>
            <person name="Otillar R."/>
            <person name="Merchant S.S."/>
            <person name="Podell S."/>
            <person name="Gaasterland T."/>
            <person name="Napoli C."/>
            <person name="Gendler K."/>
            <person name="Manuell A."/>
            <person name="Tai V."/>
            <person name="Vallon O."/>
            <person name="Piganeau G."/>
            <person name="Jancek S."/>
            <person name="Heijde M."/>
            <person name="Jabbari K."/>
            <person name="Bowler C."/>
            <person name="Lohr M."/>
            <person name="Robbens S."/>
            <person name="Werner G."/>
            <person name="Dubchak I."/>
            <person name="Pazour G.J."/>
            <person name="Ren Q."/>
            <person name="Paulsen I."/>
            <person name="Delwiche C."/>
            <person name="Schmutz J."/>
            <person name="Rokhsar D."/>
            <person name="Van de Peer Y."/>
            <person name="Moreau H."/>
            <person name="Grigoriev I.V."/>
        </authorList>
    </citation>
    <scope>NUCLEOTIDE SEQUENCE [LARGE SCALE GENOMIC DNA]</scope>
    <source>
        <strain evidence="3 4">CCE9901</strain>
    </source>
</reference>
<organism evidence="3 4">
    <name type="scientific">Ostreococcus lucimarinus (strain CCE9901)</name>
    <dbReference type="NCBI Taxonomy" id="436017"/>
    <lineage>
        <taxon>Eukaryota</taxon>
        <taxon>Viridiplantae</taxon>
        <taxon>Chlorophyta</taxon>
        <taxon>Mamiellophyceae</taxon>
        <taxon>Mamiellales</taxon>
        <taxon>Bathycoccaceae</taxon>
        <taxon>Ostreococcus</taxon>
    </lineage>
</organism>
<dbReference type="HOGENOM" id="CLU_057228_0_0_1"/>
<dbReference type="KEGG" id="olu:OSTLU_94888"/>
<proteinExistence type="predicted"/>
<dbReference type="PANTHER" id="PTHR34826:SF2">
    <property type="entry name" value="UPF0590 PROTEIN C409.17C"/>
    <property type="match status" value="1"/>
</dbReference>